<dbReference type="Pfam" id="PF00535">
    <property type="entry name" value="Glycos_transf_2"/>
    <property type="match status" value="1"/>
</dbReference>
<evidence type="ECO:0000313" key="2">
    <source>
        <dbReference type="EMBL" id="EOS13664.1"/>
    </source>
</evidence>
<sequence>MENHKRPLVSVVTVTYNCEKRIARTIESVINQSYTNIEYIVIDGKSTDNTLSVIEKYRDKLDYVISEPDLGIFDAMNKGIAVANGLWINFMNAGDVFVHSGVLEEIVQSNHNDVGVIFGDKALLLKDGIYQIAARPFYKVGGTGMGINHQCVFVRTDLIKGSPFDLQFKVAADYKMIHSLYTMGIAFKYVAKPVALVESTGFSTRNKHRQMLEEERILGLPHRSVFVFYKESIIGKMKRMLLAALPVCIVRRINSHNPNIKKIDCKNGFCLVVGQ</sequence>
<dbReference type="Gene3D" id="3.90.550.10">
    <property type="entry name" value="Spore Coat Polysaccharide Biosynthesis Protein SpsA, Chain A"/>
    <property type="match status" value="1"/>
</dbReference>
<reference evidence="2 3" key="1">
    <citation type="submission" date="2013-04" db="EMBL/GenBank/DDBJ databases">
        <title>The Genome Sequence of Bacteroides massiliensis dnLKV3.</title>
        <authorList>
            <consortium name="The Broad Institute Genomics Platform"/>
            <consortium name="The Broad Institute Genome Sequencing Center for Infectious Disease"/>
            <person name="Earl A."/>
            <person name="Xavier R."/>
            <person name="Kuhn K."/>
            <person name="Stappenbeck T."/>
            <person name="Walker B."/>
            <person name="Young S."/>
            <person name="Zeng Q."/>
            <person name="Gargeya S."/>
            <person name="Fitzgerald M."/>
            <person name="Haas B."/>
            <person name="Abouelleil A."/>
            <person name="Allen A.W."/>
            <person name="Alvarado L."/>
            <person name="Arachchi H.M."/>
            <person name="Berlin A.M."/>
            <person name="Chapman S.B."/>
            <person name="Gainer-Dewar J."/>
            <person name="Goldberg J."/>
            <person name="Griggs A."/>
            <person name="Gujja S."/>
            <person name="Hansen M."/>
            <person name="Howarth C."/>
            <person name="Imamovic A."/>
            <person name="Ireland A."/>
            <person name="Larimer J."/>
            <person name="McCowan C."/>
            <person name="Murphy C."/>
            <person name="Pearson M."/>
            <person name="Poon T.W."/>
            <person name="Priest M."/>
            <person name="Roberts A."/>
            <person name="Saif S."/>
            <person name="Shea T."/>
            <person name="Sisk P."/>
            <person name="Sykes S."/>
            <person name="Wortman J."/>
            <person name="Nusbaum C."/>
            <person name="Birren B."/>
        </authorList>
    </citation>
    <scope>NUCLEOTIDE SEQUENCE [LARGE SCALE GENOMIC DNA]</scope>
    <source>
        <strain evidence="3">dnLKV3</strain>
    </source>
</reference>
<dbReference type="CDD" id="cd06433">
    <property type="entry name" value="GT_2_WfgS_like"/>
    <property type="match status" value="1"/>
</dbReference>
<dbReference type="STRING" id="1235788.C802_01507"/>
<dbReference type="EMBL" id="ASSP01000009">
    <property type="protein sequence ID" value="EOS13664.1"/>
    <property type="molecule type" value="Genomic_DNA"/>
</dbReference>
<dbReference type="OrthoDB" id="9788101at2"/>
<name>R9I9P0_9BACT</name>
<dbReference type="PATRIC" id="fig|1235788.3.peg.1541"/>
<protein>
    <recommendedName>
        <fullName evidence="1">Glycosyltransferase 2-like domain-containing protein</fullName>
    </recommendedName>
</protein>
<evidence type="ECO:0000313" key="3">
    <source>
        <dbReference type="Proteomes" id="UP000014200"/>
    </source>
</evidence>
<dbReference type="RefSeq" id="WP_016275915.1">
    <property type="nucleotide sequence ID" value="NZ_JABVZU010000003.1"/>
</dbReference>
<gene>
    <name evidence="2" type="ORF">C802_01507</name>
</gene>
<comment type="caution">
    <text evidence="2">The sequence shown here is derived from an EMBL/GenBank/DDBJ whole genome shotgun (WGS) entry which is preliminary data.</text>
</comment>
<dbReference type="PANTHER" id="PTHR22916">
    <property type="entry name" value="GLYCOSYLTRANSFERASE"/>
    <property type="match status" value="1"/>
</dbReference>
<dbReference type="InterPro" id="IPR001173">
    <property type="entry name" value="Glyco_trans_2-like"/>
</dbReference>
<dbReference type="GeneID" id="82154719"/>
<keyword evidence="3" id="KW-1185">Reference proteome</keyword>
<dbReference type="Proteomes" id="UP000014200">
    <property type="component" value="Unassembled WGS sequence"/>
</dbReference>
<dbReference type="InterPro" id="IPR029044">
    <property type="entry name" value="Nucleotide-diphossugar_trans"/>
</dbReference>
<proteinExistence type="predicted"/>
<accession>R9I9P0</accession>
<feature type="domain" description="Glycosyltransferase 2-like" evidence="1">
    <location>
        <begin position="10"/>
        <end position="109"/>
    </location>
</feature>
<evidence type="ECO:0000259" key="1">
    <source>
        <dbReference type="Pfam" id="PF00535"/>
    </source>
</evidence>
<dbReference type="AlphaFoldDB" id="R9I9P0"/>
<dbReference type="PANTHER" id="PTHR22916:SF67">
    <property type="entry name" value="COLANIC ACID BIOSYNTHESIS GLYCOSYL TRANSFERASE WCAE-RELATED"/>
    <property type="match status" value="1"/>
</dbReference>
<organism evidence="2 3">
    <name type="scientific">Phocaeicola sartorii</name>
    <dbReference type="NCBI Taxonomy" id="671267"/>
    <lineage>
        <taxon>Bacteria</taxon>
        <taxon>Pseudomonadati</taxon>
        <taxon>Bacteroidota</taxon>
        <taxon>Bacteroidia</taxon>
        <taxon>Bacteroidales</taxon>
        <taxon>Bacteroidaceae</taxon>
        <taxon>Phocaeicola</taxon>
    </lineage>
</organism>
<dbReference type="SUPFAM" id="SSF53448">
    <property type="entry name" value="Nucleotide-diphospho-sugar transferases"/>
    <property type="match status" value="1"/>
</dbReference>
<dbReference type="GO" id="GO:0016758">
    <property type="term" value="F:hexosyltransferase activity"/>
    <property type="evidence" value="ECO:0007669"/>
    <property type="project" value="UniProtKB-ARBA"/>
</dbReference>
<dbReference type="HOGENOM" id="CLU_025996_21_1_10"/>